<dbReference type="PANTHER" id="PTHR43866:SF3">
    <property type="entry name" value="METHYLMALONATE-SEMIALDEHYDE DEHYDROGENASE [ACYLATING], MITOCHONDRIAL"/>
    <property type="match status" value="1"/>
</dbReference>
<accession>A0A9Q3L2C2</accession>
<evidence type="ECO:0000256" key="1">
    <source>
        <dbReference type="ARBA" id="ARBA00009986"/>
    </source>
</evidence>
<dbReference type="GO" id="GO:0005739">
    <property type="term" value="C:mitochondrion"/>
    <property type="evidence" value="ECO:0007669"/>
    <property type="project" value="TreeGrafter"/>
</dbReference>
<evidence type="ECO:0000313" key="2">
    <source>
        <dbReference type="EMBL" id="MBW0590486.1"/>
    </source>
</evidence>
<proteinExistence type="inferred from homology"/>
<dbReference type="InterPro" id="IPR010061">
    <property type="entry name" value="MeMal-semiAld_DH"/>
</dbReference>
<name>A0A9Q3L2C2_9BASI</name>
<gene>
    <name evidence="2" type="ORF">O181_130201</name>
</gene>
<dbReference type="GO" id="GO:0006210">
    <property type="term" value="P:thymine catabolic process"/>
    <property type="evidence" value="ECO:0007669"/>
    <property type="project" value="TreeGrafter"/>
</dbReference>
<dbReference type="EMBL" id="AVOT02138622">
    <property type="protein sequence ID" value="MBW0590486.1"/>
    <property type="molecule type" value="Genomic_DNA"/>
</dbReference>
<dbReference type="PANTHER" id="PTHR43866">
    <property type="entry name" value="MALONATE-SEMIALDEHYDE DEHYDROGENASE"/>
    <property type="match status" value="1"/>
</dbReference>
<sequence>MLQLSIEGELQTLELLWKNVNNVSREQGYAVSMLRSNMTHNQIEIGCDRSGTPNFHKSYSKTGSSSKIDCPFKLCGRKYAESTTWTIKVKNPEHSHDAIENIMAHPVFRQLNEQETSQIAQISESLLMARKIKAQLFCQKEYERPVIL</sequence>
<organism evidence="2 3">
    <name type="scientific">Austropuccinia psidii MF-1</name>
    <dbReference type="NCBI Taxonomy" id="1389203"/>
    <lineage>
        <taxon>Eukaryota</taxon>
        <taxon>Fungi</taxon>
        <taxon>Dikarya</taxon>
        <taxon>Basidiomycota</taxon>
        <taxon>Pucciniomycotina</taxon>
        <taxon>Pucciniomycetes</taxon>
        <taxon>Pucciniales</taxon>
        <taxon>Sphaerophragmiaceae</taxon>
        <taxon>Austropuccinia</taxon>
    </lineage>
</organism>
<evidence type="ECO:0008006" key="4">
    <source>
        <dbReference type="Google" id="ProtNLM"/>
    </source>
</evidence>
<dbReference type="GO" id="GO:0006574">
    <property type="term" value="P:L-valine catabolic process"/>
    <property type="evidence" value="ECO:0007669"/>
    <property type="project" value="TreeGrafter"/>
</dbReference>
<dbReference type="GO" id="GO:0004491">
    <property type="term" value="F:methylmalonate-semialdehyde dehydrogenase (acylating, NAD) activity"/>
    <property type="evidence" value="ECO:0007669"/>
    <property type="project" value="InterPro"/>
</dbReference>
<reference evidence="2" key="1">
    <citation type="submission" date="2021-03" db="EMBL/GenBank/DDBJ databases">
        <title>Draft genome sequence of rust myrtle Austropuccinia psidii MF-1, a brazilian biotype.</title>
        <authorList>
            <person name="Quecine M.C."/>
            <person name="Pachon D.M.R."/>
            <person name="Bonatelli M.L."/>
            <person name="Correr F.H."/>
            <person name="Franceschini L.M."/>
            <person name="Leite T.F."/>
            <person name="Margarido G.R.A."/>
            <person name="Almeida C.A."/>
            <person name="Ferrarezi J.A."/>
            <person name="Labate C.A."/>
        </authorList>
    </citation>
    <scope>NUCLEOTIDE SEQUENCE</scope>
    <source>
        <strain evidence="2">MF-1</strain>
    </source>
</reference>
<evidence type="ECO:0000313" key="3">
    <source>
        <dbReference type="Proteomes" id="UP000765509"/>
    </source>
</evidence>
<comment type="similarity">
    <text evidence="1">Belongs to the aldehyde dehydrogenase family.</text>
</comment>
<keyword evidence="3" id="KW-1185">Reference proteome</keyword>
<protein>
    <recommendedName>
        <fullName evidence="4">FAR1 domain-containing protein</fullName>
    </recommendedName>
</protein>
<dbReference type="AlphaFoldDB" id="A0A9Q3L2C2"/>
<comment type="caution">
    <text evidence="2">The sequence shown here is derived from an EMBL/GenBank/DDBJ whole genome shotgun (WGS) entry which is preliminary data.</text>
</comment>
<dbReference type="OrthoDB" id="3356549at2759"/>
<dbReference type="Proteomes" id="UP000765509">
    <property type="component" value="Unassembled WGS sequence"/>
</dbReference>